<dbReference type="Gene3D" id="3.40.50.720">
    <property type="entry name" value="NAD(P)-binding Rossmann-like Domain"/>
    <property type="match status" value="1"/>
</dbReference>
<comment type="caution">
    <text evidence="5">The sequence shown here is derived from an EMBL/GenBank/DDBJ whole genome shotgun (WGS) entry which is preliminary data.</text>
</comment>
<dbReference type="GO" id="GO:0009073">
    <property type="term" value="P:aromatic amino acid family biosynthetic process"/>
    <property type="evidence" value="ECO:0007669"/>
    <property type="project" value="UniProtKB-KW"/>
</dbReference>
<dbReference type="PANTHER" id="PTHR21089">
    <property type="entry name" value="SHIKIMATE DEHYDROGENASE"/>
    <property type="match status" value="1"/>
</dbReference>
<dbReference type="SUPFAM" id="SSF53223">
    <property type="entry name" value="Aminoacid dehydrogenase-like, N-terminal domain"/>
    <property type="match status" value="1"/>
</dbReference>
<evidence type="ECO:0000256" key="2">
    <source>
        <dbReference type="ARBA" id="ARBA00023002"/>
    </source>
</evidence>
<reference evidence="5 7" key="1">
    <citation type="submission" date="2015-04" db="EMBL/GenBank/DDBJ databases">
        <title>Genome sequence of Kerstersia gyiorum CG1.</title>
        <authorList>
            <person name="Greninger A.L."/>
            <person name="Kozyreva V."/>
            <person name="Chaturvedi V."/>
        </authorList>
    </citation>
    <scope>NUCLEOTIDE SEQUENCE [LARGE SCALE GENOMIC DNA]</scope>
    <source>
        <strain evidence="5 7">CG1</strain>
    </source>
</reference>
<dbReference type="AlphaFoldDB" id="A0A171KP49"/>
<evidence type="ECO:0000313" key="8">
    <source>
        <dbReference type="Proteomes" id="UP000292039"/>
    </source>
</evidence>
<keyword evidence="3" id="KW-0057">Aromatic amino acid biosynthesis</keyword>
<dbReference type="InterPro" id="IPR022893">
    <property type="entry name" value="Shikimate_DH_fam"/>
</dbReference>
<dbReference type="EMBL" id="LBNE01000013">
    <property type="protein sequence ID" value="KKO70666.1"/>
    <property type="molecule type" value="Genomic_DNA"/>
</dbReference>
<dbReference type="GO" id="GO:0019632">
    <property type="term" value="P:shikimate metabolic process"/>
    <property type="evidence" value="ECO:0007669"/>
    <property type="project" value="TreeGrafter"/>
</dbReference>
<dbReference type="Proteomes" id="UP000078084">
    <property type="component" value="Unassembled WGS sequence"/>
</dbReference>
<accession>A0A171KP49</accession>
<keyword evidence="2" id="KW-0560">Oxidoreductase</keyword>
<dbReference type="GO" id="GO:0004764">
    <property type="term" value="F:shikimate 3-dehydrogenase (NADP+) activity"/>
    <property type="evidence" value="ECO:0007669"/>
    <property type="project" value="InterPro"/>
</dbReference>
<proteinExistence type="predicted"/>
<dbReference type="STRING" id="206506.AAV32_15510"/>
<evidence type="ECO:0000259" key="4">
    <source>
        <dbReference type="Pfam" id="PF08501"/>
    </source>
</evidence>
<dbReference type="Pfam" id="PF08501">
    <property type="entry name" value="Shikimate_dh_N"/>
    <property type="match status" value="1"/>
</dbReference>
<protein>
    <submittedName>
        <fullName evidence="5">Shikimate dehydrogenase</fullName>
    </submittedName>
</protein>
<evidence type="ECO:0000256" key="1">
    <source>
        <dbReference type="ARBA" id="ARBA00004871"/>
    </source>
</evidence>
<dbReference type="GO" id="GO:0009423">
    <property type="term" value="P:chorismate biosynthetic process"/>
    <property type="evidence" value="ECO:0007669"/>
    <property type="project" value="TreeGrafter"/>
</dbReference>
<dbReference type="GO" id="GO:0005829">
    <property type="term" value="C:cytosol"/>
    <property type="evidence" value="ECO:0007669"/>
    <property type="project" value="TreeGrafter"/>
</dbReference>
<keyword evidence="3" id="KW-0028">Amino-acid biosynthesis</keyword>
<comment type="pathway">
    <text evidence="1">Metabolic intermediate biosynthesis; chorismate biosynthesis; chorismate from D-erythrose 4-phosphate and phosphoenolpyruvate: step 4/7.</text>
</comment>
<dbReference type="Gene3D" id="3.40.50.10860">
    <property type="entry name" value="Leucine Dehydrogenase, chain A, domain 1"/>
    <property type="match status" value="1"/>
</dbReference>
<feature type="domain" description="Shikimate dehydrogenase substrate binding N-terminal" evidence="4">
    <location>
        <begin position="19"/>
        <end position="102"/>
    </location>
</feature>
<dbReference type="PANTHER" id="PTHR21089:SF1">
    <property type="entry name" value="BIFUNCTIONAL 3-DEHYDROQUINATE DEHYDRATASE_SHIKIMATE DEHYDROGENASE, CHLOROPLASTIC"/>
    <property type="match status" value="1"/>
</dbReference>
<evidence type="ECO:0000313" key="6">
    <source>
        <dbReference type="EMBL" id="RZS65367.1"/>
    </source>
</evidence>
<dbReference type="InterPro" id="IPR036291">
    <property type="entry name" value="NAD(P)-bd_dom_sf"/>
</dbReference>
<dbReference type="RefSeq" id="WP_068374402.1">
    <property type="nucleotide sequence ID" value="NZ_CBCSEB010000004.1"/>
</dbReference>
<dbReference type="InterPro" id="IPR013708">
    <property type="entry name" value="Shikimate_DH-bd_N"/>
</dbReference>
<sequence length="271" mass="28777">MSQNSQSFTLNGATRVIAIVGDPIAQVKSPAGVTAMLQEQGHNAIVVPVHVKPEQLGDFMRAAEIVRNLDGIIVTIPHKFSMRGYCRTATERADFLGAVNTLRRNADDSWDGDMFDGEGMVGGIRLHGGNPTAQRCLLVGAGGAGTAIAFELLVQGASYLAIHDADTRRRDDLIARLQARYGDKVGVGSDDPTGFGMVVNATPMGMNPADPMPVQVGKLDPAAFAACPITSPAVSPWIQAARERGCKTSVGADMFNSELKLMVDFLAARLR</sequence>
<evidence type="ECO:0000313" key="7">
    <source>
        <dbReference type="Proteomes" id="UP000078084"/>
    </source>
</evidence>
<dbReference type="SUPFAM" id="SSF51735">
    <property type="entry name" value="NAD(P)-binding Rossmann-fold domains"/>
    <property type="match status" value="1"/>
</dbReference>
<dbReference type="InterPro" id="IPR046346">
    <property type="entry name" value="Aminoacid_DH-like_N_sf"/>
</dbReference>
<organism evidence="5 7">
    <name type="scientific">Kerstersia gyiorum</name>
    <dbReference type="NCBI Taxonomy" id="206506"/>
    <lineage>
        <taxon>Bacteria</taxon>
        <taxon>Pseudomonadati</taxon>
        <taxon>Pseudomonadota</taxon>
        <taxon>Betaproteobacteria</taxon>
        <taxon>Burkholderiales</taxon>
        <taxon>Alcaligenaceae</taxon>
        <taxon>Kerstersia</taxon>
    </lineage>
</organism>
<evidence type="ECO:0000313" key="5">
    <source>
        <dbReference type="EMBL" id="KKO70666.1"/>
    </source>
</evidence>
<reference evidence="6 8" key="2">
    <citation type="submission" date="2019-02" db="EMBL/GenBank/DDBJ databases">
        <title>Genomic Encyclopedia of Type Strains, Phase IV (KMG-IV): sequencing the most valuable type-strain genomes for metagenomic binning, comparative biology and taxonomic classification.</title>
        <authorList>
            <person name="Goeker M."/>
        </authorList>
    </citation>
    <scope>NUCLEOTIDE SEQUENCE [LARGE SCALE GENOMIC DNA]</scope>
    <source>
        <strain evidence="6 8">DSM 16618</strain>
    </source>
</reference>
<evidence type="ECO:0000256" key="3">
    <source>
        <dbReference type="ARBA" id="ARBA00023141"/>
    </source>
</evidence>
<gene>
    <name evidence="5" type="ORF">AAV32_15510</name>
    <name evidence="6" type="ORF">EV679_3158</name>
</gene>
<dbReference type="GO" id="GO:0050661">
    <property type="term" value="F:NADP binding"/>
    <property type="evidence" value="ECO:0007669"/>
    <property type="project" value="TreeGrafter"/>
</dbReference>
<keyword evidence="7" id="KW-1185">Reference proteome</keyword>
<dbReference type="EMBL" id="SGWZ01000006">
    <property type="protein sequence ID" value="RZS65367.1"/>
    <property type="molecule type" value="Genomic_DNA"/>
</dbReference>
<dbReference type="OrthoDB" id="3609723at2"/>
<name>A0A171KP49_9BURK</name>
<dbReference type="Proteomes" id="UP000292039">
    <property type="component" value="Unassembled WGS sequence"/>
</dbReference>
<dbReference type="PATRIC" id="fig|206506.3.peg.3302"/>